<evidence type="ECO:0000256" key="3">
    <source>
        <dbReference type="ARBA" id="ARBA00012973"/>
    </source>
</evidence>
<evidence type="ECO:0000256" key="5">
    <source>
        <dbReference type="ARBA" id="ARBA00022605"/>
    </source>
</evidence>
<dbReference type="KEGG" id="ccos:Pan44_25520"/>
<keyword evidence="12" id="KW-1185">Reference proteome</keyword>
<dbReference type="Pfam" id="PF22617">
    <property type="entry name" value="HCS_D2"/>
    <property type="match status" value="1"/>
</dbReference>
<dbReference type="AlphaFoldDB" id="A0A517SEH4"/>
<dbReference type="Proteomes" id="UP000315700">
    <property type="component" value="Chromosome"/>
</dbReference>
<evidence type="ECO:0000256" key="6">
    <source>
        <dbReference type="ARBA" id="ARBA00022679"/>
    </source>
</evidence>
<dbReference type="EC" id="2.3.3.13" evidence="3"/>
<keyword evidence="4" id="KW-0432">Leucine biosynthesis</keyword>
<dbReference type="Gene3D" id="1.10.238.260">
    <property type="match status" value="1"/>
</dbReference>
<evidence type="ECO:0000256" key="4">
    <source>
        <dbReference type="ARBA" id="ARBA00022430"/>
    </source>
</evidence>
<keyword evidence="5" id="KW-0028">Amino-acid biosynthesis</keyword>
<keyword evidence="7" id="KW-0464">Manganese</keyword>
<evidence type="ECO:0000313" key="12">
    <source>
        <dbReference type="Proteomes" id="UP000315700"/>
    </source>
</evidence>
<dbReference type="InterPro" id="IPR000891">
    <property type="entry name" value="PYR_CT"/>
</dbReference>
<dbReference type="PANTHER" id="PTHR10277">
    <property type="entry name" value="HOMOCITRATE SYNTHASE-RELATED"/>
    <property type="match status" value="1"/>
</dbReference>
<evidence type="ECO:0000256" key="2">
    <source>
        <dbReference type="ARBA" id="ARBA00009396"/>
    </source>
</evidence>
<dbReference type="GO" id="GO:0003852">
    <property type="term" value="F:2-isopropylmalate synthase activity"/>
    <property type="evidence" value="ECO:0007669"/>
    <property type="project" value="UniProtKB-EC"/>
</dbReference>
<dbReference type="InterPro" id="IPR002034">
    <property type="entry name" value="AIPM/Hcit_synth_CS"/>
</dbReference>
<dbReference type="Gene3D" id="3.20.20.70">
    <property type="entry name" value="Aldolase class I"/>
    <property type="match status" value="1"/>
</dbReference>
<keyword evidence="6 9" id="KW-0808">Transferase</keyword>
<dbReference type="EMBL" id="CP036271">
    <property type="protein sequence ID" value="QDT54519.1"/>
    <property type="molecule type" value="Genomic_DNA"/>
</dbReference>
<dbReference type="InParanoid" id="A0A517SEH4"/>
<dbReference type="FunFam" id="3.20.20.70:FF:000010">
    <property type="entry name" value="2-isopropylmalate synthase"/>
    <property type="match status" value="1"/>
</dbReference>
<organism evidence="11 12">
    <name type="scientific">Caulifigura coniformis</name>
    <dbReference type="NCBI Taxonomy" id="2527983"/>
    <lineage>
        <taxon>Bacteria</taxon>
        <taxon>Pseudomonadati</taxon>
        <taxon>Planctomycetota</taxon>
        <taxon>Planctomycetia</taxon>
        <taxon>Planctomycetales</taxon>
        <taxon>Planctomycetaceae</taxon>
        <taxon>Caulifigura</taxon>
    </lineage>
</organism>
<dbReference type="InterPro" id="IPR013785">
    <property type="entry name" value="Aldolase_TIM"/>
</dbReference>
<keyword evidence="8" id="KW-0100">Branched-chain amino acid biosynthesis</keyword>
<dbReference type="PROSITE" id="PS00815">
    <property type="entry name" value="AIPM_HOMOCIT_SYNTH_1"/>
    <property type="match status" value="1"/>
</dbReference>
<dbReference type="SUPFAM" id="SSF51569">
    <property type="entry name" value="Aldolase"/>
    <property type="match status" value="1"/>
</dbReference>
<dbReference type="PROSITE" id="PS00816">
    <property type="entry name" value="AIPM_HOMOCIT_SYNTH_2"/>
    <property type="match status" value="1"/>
</dbReference>
<sequence>MPWLRKKLKTAIKRQIIKHHRRAGRVMFSDTTLRDGEQMPGATLEPHEKARIAVALEELGVHSIDAGFPASSPADVEAIRLINAAVSKPVLTCLARTLKGDIDAADEALAGRITRKRGVSLFCGVSPIHRQHKHQKSTSEMLTMITDAIQYATSKFDVIAFGPEDSSRTEMDFLCQCYKEAIDAGASTIGFADTVGILTPDKTYDMLRRIQDGVPNIEKALLAIHFHNDLGLGVANNLAGIQAGAHVVQCTINGIGERAGNTALEEVALAMAMNPDEFGAPDTLDLSKLGPLCKLVAELTGVPIPVNKPLAGANVFATEAGVHQDGLLKNPDTYLPYRPELVGGDPIRLVLGRHSGRRAVASRLAELGATVSDEQALAVLERIKRLPKGSEVTDAWLVEQARN</sequence>
<protein>
    <recommendedName>
        <fullName evidence="3">2-isopropylmalate synthase</fullName>
        <ecNumber evidence="3">2.3.3.13</ecNumber>
    </recommendedName>
</protein>
<evidence type="ECO:0000256" key="9">
    <source>
        <dbReference type="RuleBase" id="RU003523"/>
    </source>
</evidence>
<comment type="similarity">
    <text evidence="2">Belongs to the alpha-IPM synthase/homocitrate synthase family. LeuA type 1 subfamily.</text>
</comment>
<evidence type="ECO:0000313" key="11">
    <source>
        <dbReference type="EMBL" id="QDT54519.1"/>
    </source>
</evidence>
<evidence type="ECO:0000259" key="10">
    <source>
        <dbReference type="PROSITE" id="PS50991"/>
    </source>
</evidence>
<dbReference type="PROSITE" id="PS50991">
    <property type="entry name" value="PYR_CT"/>
    <property type="match status" value="1"/>
</dbReference>
<feature type="domain" description="Pyruvate carboxyltransferase" evidence="10">
    <location>
        <begin position="26"/>
        <end position="290"/>
    </location>
</feature>
<evidence type="ECO:0000256" key="1">
    <source>
        <dbReference type="ARBA" id="ARBA00004689"/>
    </source>
</evidence>
<dbReference type="RefSeq" id="WP_145030369.1">
    <property type="nucleotide sequence ID" value="NZ_CP036271.1"/>
</dbReference>
<proteinExistence type="inferred from homology"/>
<comment type="pathway">
    <text evidence="1">Amino-acid biosynthesis; L-leucine biosynthesis; L-leucine from 3-methyl-2-oxobutanoate: step 1/4.</text>
</comment>
<name>A0A517SEH4_9PLAN</name>
<evidence type="ECO:0000256" key="7">
    <source>
        <dbReference type="ARBA" id="ARBA00023211"/>
    </source>
</evidence>
<evidence type="ECO:0000256" key="8">
    <source>
        <dbReference type="ARBA" id="ARBA00023304"/>
    </source>
</evidence>
<dbReference type="OrthoDB" id="9804858at2"/>
<dbReference type="Pfam" id="PF00682">
    <property type="entry name" value="HMGL-like"/>
    <property type="match status" value="1"/>
</dbReference>
<dbReference type="InterPro" id="IPR054691">
    <property type="entry name" value="LeuA/HCS_post-cat"/>
</dbReference>
<keyword evidence="11" id="KW-0012">Acyltransferase</keyword>
<dbReference type="InterPro" id="IPR050073">
    <property type="entry name" value="2-IPM_HCS-like"/>
</dbReference>
<gene>
    <name evidence="11" type="primary">leuA_2</name>
    <name evidence="11" type="ORF">Pan44_25520</name>
</gene>
<reference evidence="11 12" key="1">
    <citation type="submission" date="2019-02" db="EMBL/GenBank/DDBJ databases">
        <title>Deep-cultivation of Planctomycetes and their phenomic and genomic characterization uncovers novel biology.</title>
        <authorList>
            <person name="Wiegand S."/>
            <person name="Jogler M."/>
            <person name="Boedeker C."/>
            <person name="Pinto D."/>
            <person name="Vollmers J."/>
            <person name="Rivas-Marin E."/>
            <person name="Kohn T."/>
            <person name="Peeters S.H."/>
            <person name="Heuer A."/>
            <person name="Rast P."/>
            <person name="Oberbeckmann S."/>
            <person name="Bunk B."/>
            <person name="Jeske O."/>
            <person name="Meyerdierks A."/>
            <person name="Storesund J.E."/>
            <person name="Kallscheuer N."/>
            <person name="Luecker S."/>
            <person name="Lage O.M."/>
            <person name="Pohl T."/>
            <person name="Merkel B.J."/>
            <person name="Hornburger P."/>
            <person name="Mueller R.-W."/>
            <person name="Bruemmer F."/>
            <person name="Labrenz M."/>
            <person name="Spormann A.M."/>
            <person name="Op den Camp H."/>
            <person name="Overmann J."/>
            <person name="Amann R."/>
            <person name="Jetten M.S.M."/>
            <person name="Mascher T."/>
            <person name="Medema M.H."/>
            <person name="Devos D.P."/>
            <person name="Kaster A.-K."/>
            <person name="Ovreas L."/>
            <person name="Rohde M."/>
            <person name="Galperin M.Y."/>
            <person name="Jogler C."/>
        </authorList>
    </citation>
    <scope>NUCLEOTIDE SEQUENCE [LARGE SCALE GENOMIC DNA]</scope>
    <source>
        <strain evidence="11 12">Pan44</strain>
    </source>
</reference>
<dbReference type="GO" id="GO:0009098">
    <property type="term" value="P:L-leucine biosynthetic process"/>
    <property type="evidence" value="ECO:0007669"/>
    <property type="project" value="UniProtKB-KW"/>
</dbReference>
<accession>A0A517SEH4</accession>
<dbReference type="PANTHER" id="PTHR10277:SF9">
    <property type="entry name" value="2-ISOPROPYLMALATE SYNTHASE 1, CHLOROPLASTIC-RELATED"/>
    <property type="match status" value="1"/>
</dbReference>
<dbReference type="CDD" id="cd07940">
    <property type="entry name" value="DRE_TIM_IPMS"/>
    <property type="match status" value="1"/>
</dbReference>